<dbReference type="HAMAP" id="MF_01930">
    <property type="entry name" value="PurN"/>
    <property type="match status" value="1"/>
</dbReference>
<evidence type="ECO:0000259" key="5">
    <source>
        <dbReference type="Pfam" id="PF00551"/>
    </source>
</evidence>
<sequence>MTMSERVIGVLASGRGSNLQSIIDHIEGGYIKNARIGVVISDRASAYALERARRHGIEAVYINPHAYPTKEEYEQKVLEVLEEHGVELVLLAGYMRIVGDTLLDAYEGRMLNIHPALLPAFRGLHAQRQALEYGVKVAGCTVHFVDREVDHGPIIIQRCVEVREDDTEETLSARILEQEHKIYPEAVRLYLEGKLKIEGRRVRVLE</sequence>
<organism evidence="6 7">
    <name type="scientific">Methermicoccus shengliensis</name>
    <dbReference type="NCBI Taxonomy" id="660064"/>
    <lineage>
        <taxon>Archaea</taxon>
        <taxon>Methanobacteriati</taxon>
        <taxon>Methanobacteriota</taxon>
        <taxon>Stenosarchaea group</taxon>
        <taxon>Methanomicrobia</taxon>
        <taxon>Methanosarcinales</taxon>
        <taxon>Methermicoccaceae</taxon>
        <taxon>Methermicoccus</taxon>
    </lineage>
</organism>
<dbReference type="Pfam" id="PF00551">
    <property type="entry name" value="Formyl_trans_N"/>
    <property type="match status" value="1"/>
</dbReference>
<dbReference type="Proteomes" id="UP000600363">
    <property type="component" value="Unassembled WGS sequence"/>
</dbReference>
<comment type="pathway">
    <text evidence="1">Purine metabolism; IMP biosynthesis via de novo pathway; N(2)-formyl-N(1)-(5-phospho-D-ribosyl)glycinamide from N(1)-(5-phospho-D-ribosyl)glycinamide (10-formyl THF route): step 1/1.</text>
</comment>
<protein>
    <recommendedName>
        <fullName evidence="2">phosphoribosylglycinamide formyltransferase 1</fullName>
        <ecNumber evidence="2">2.1.2.2</ecNumber>
    </recommendedName>
</protein>
<reference evidence="6" key="1">
    <citation type="journal article" date="2020" name="bioRxiv">
        <title>A rank-normalized archaeal taxonomy based on genome phylogeny resolves widespread incomplete and uneven classifications.</title>
        <authorList>
            <person name="Rinke C."/>
            <person name="Chuvochina M."/>
            <person name="Mussig A.J."/>
            <person name="Chaumeil P.-A."/>
            <person name="Waite D.W."/>
            <person name="Whitman W.B."/>
            <person name="Parks D.H."/>
            <person name="Hugenholtz P."/>
        </authorList>
    </citation>
    <scope>NUCLEOTIDE SEQUENCE</scope>
    <source>
        <strain evidence="6">UBA12518</strain>
    </source>
</reference>
<dbReference type="GO" id="GO:0004644">
    <property type="term" value="F:phosphoribosylglycinamide formyltransferase activity"/>
    <property type="evidence" value="ECO:0007669"/>
    <property type="project" value="UniProtKB-EC"/>
</dbReference>
<accession>A0A832RYH6</accession>
<dbReference type="CDD" id="cd08645">
    <property type="entry name" value="FMT_core_GART"/>
    <property type="match status" value="1"/>
</dbReference>
<dbReference type="InterPro" id="IPR036477">
    <property type="entry name" value="Formyl_transf_N_sf"/>
</dbReference>
<dbReference type="NCBIfam" id="TIGR00639">
    <property type="entry name" value="PurN"/>
    <property type="match status" value="1"/>
</dbReference>
<dbReference type="FunFam" id="3.40.50.170:FF:000007">
    <property type="entry name" value="Phosphoribosylglycinamide formyltransferase"/>
    <property type="match status" value="1"/>
</dbReference>
<evidence type="ECO:0000256" key="3">
    <source>
        <dbReference type="ARBA" id="ARBA00022679"/>
    </source>
</evidence>
<comment type="caution">
    <text evidence="6">The sequence shown here is derived from an EMBL/GenBank/DDBJ whole genome shotgun (WGS) entry which is preliminary data.</text>
</comment>
<keyword evidence="3 6" id="KW-0808">Transferase</keyword>
<dbReference type="Gene3D" id="3.40.50.170">
    <property type="entry name" value="Formyl transferase, N-terminal domain"/>
    <property type="match status" value="1"/>
</dbReference>
<evidence type="ECO:0000313" key="7">
    <source>
        <dbReference type="Proteomes" id="UP000600363"/>
    </source>
</evidence>
<evidence type="ECO:0000256" key="2">
    <source>
        <dbReference type="ARBA" id="ARBA00012254"/>
    </source>
</evidence>
<dbReference type="GO" id="GO:0006189">
    <property type="term" value="P:'de novo' IMP biosynthetic process"/>
    <property type="evidence" value="ECO:0007669"/>
    <property type="project" value="InterPro"/>
</dbReference>
<keyword evidence="4" id="KW-0658">Purine biosynthesis</keyword>
<evidence type="ECO:0000256" key="1">
    <source>
        <dbReference type="ARBA" id="ARBA00005054"/>
    </source>
</evidence>
<dbReference type="EC" id="2.1.2.2" evidence="2"/>
<dbReference type="InterPro" id="IPR002376">
    <property type="entry name" value="Formyl_transf_N"/>
</dbReference>
<feature type="domain" description="Formyl transferase N-terminal" evidence="5">
    <location>
        <begin position="9"/>
        <end position="187"/>
    </location>
</feature>
<evidence type="ECO:0000256" key="4">
    <source>
        <dbReference type="ARBA" id="ARBA00022755"/>
    </source>
</evidence>
<dbReference type="InterPro" id="IPR004607">
    <property type="entry name" value="GART"/>
</dbReference>
<proteinExistence type="inferred from homology"/>
<dbReference type="PANTHER" id="PTHR43369:SF2">
    <property type="entry name" value="PHOSPHORIBOSYLGLYCINAMIDE FORMYLTRANSFERASE"/>
    <property type="match status" value="1"/>
</dbReference>
<evidence type="ECO:0000313" key="6">
    <source>
        <dbReference type="EMBL" id="HIH69696.1"/>
    </source>
</evidence>
<dbReference type="GO" id="GO:0005737">
    <property type="term" value="C:cytoplasm"/>
    <property type="evidence" value="ECO:0007669"/>
    <property type="project" value="TreeGrafter"/>
</dbReference>
<name>A0A832RYH6_9EURY</name>
<dbReference type="SUPFAM" id="SSF53328">
    <property type="entry name" value="Formyltransferase"/>
    <property type="match status" value="1"/>
</dbReference>
<gene>
    <name evidence="6" type="ORF">HA299_03625</name>
</gene>
<dbReference type="PANTHER" id="PTHR43369">
    <property type="entry name" value="PHOSPHORIBOSYLGLYCINAMIDE FORMYLTRANSFERASE"/>
    <property type="match status" value="1"/>
</dbReference>
<dbReference type="EMBL" id="DUIH01000012">
    <property type="protein sequence ID" value="HIH69696.1"/>
    <property type="molecule type" value="Genomic_DNA"/>
</dbReference>
<dbReference type="AlphaFoldDB" id="A0A832RYH6"/>